<feature type="region of interest" description="Disordered" evidence="1">
    <location>
        <begin position="156"/>
        <end position="180"/>
    </location>
</feature>
<feature type="compositionally biased region" description="Basic and acidic residues" evidence="1">
    <location>
        <begin position="161"/>
        <end position="180"/>
    </location>
</feature>
<evidence type="ECO:0000313" key="2">
    <source>
        <dbReference type="EMBL" id="REE95692.1"/>
    </source>
</evidence>
<reference evidence="2 3" key="1">
    <citation type="submission" date="2018-08" db="EMBL/GenBank/DDBJ databases">
        <title>Sequencing the genomes of 1000 actinobacteria strains.</title>
        <authorList>
            <person name="Klenk H.-P."/>
        </authorList>
    </citation>
    <scope>NUCLEOTIDE SEQUENCE [LARGE SCALE GENOMIC DNA]</scope>
    <source>
        <strain evidence="2 3">DSM 43927</strain>
    </source>
</reference>
<dbReference type="AlphaFoldDB" id="A0A3D9SIG2"/>
<keyword evidence="3" id="KW-1185">Reference proteome</keyword>
<name>A0A3D9SIG2_9ACTN</name>
<accession>A0A3D9SIG2</accession>
<dbReference type="Proteomes" id="UP000256661">
    <property type="component" value="Unassembled WGS sequence"/>
</dbReference>
<organism evidence="2 3">
    <name type="scientific">Thermomonospora umbrina</name>
    <dbReference type="NCBI Taxonomy" id="111806"/>
    <lineage>
        <taxon>Bacteria</taxon>
        <taxon>Bacillati</taxon>
        <taxon>Actinomycetota</taxon>
        <taxon>Actinomycetes</taxon>
        <taxon>Streptosporangiales</taxon>
        <taxon>Thermomonosporaceae</taxon>
        <taxon>Thermomonospora</taxon>
    </lineage>
</organism>
<feature type="region of interest" description="Disordered" evidence="1">
    <location>
        <begin position="254"/>
        <end position="275"/>
    </location>
</feature>
<evidence type="ECO:0000256" key="1">
    <source>
        <dbReference type="SAM" id="MobiDB-lite"/>
    </source>
</evidence>
<evidence type="ECO:0000313" key="3">
    <source>
        <dbReference type="Proteomes" id="UP000256661"/>
    </source>
</evidence>
<sequence length="320" mass="34590">MESARELLGTLARRYAFGDVGALAGRVLAPEPAARVAALCAFGQRVLDLDAEDFGMPEAAGPVPPDLLDRARASRMPQSPGERPRGALATLHPAYGLLLEVIEIHWWRREMAALVAAVHIAAEYLPVLAWEPVLGHAADPALLGAGVSGPDSRFGVTPDPEAPRRCDHTRPERSACERSLRVAGEPAPGWRAYLDRQHSQVSQALGVCAAECRTPCSVMTRLDDKERAALTARCTLAVDFGDGALVRLRHAAPVGHGFGVPSPRRSSTPGPDRGRRCAAVRWATRPWRARTATSIPSRACRRCSRRWRGCPSRRAPCCTT</sequence>
<dbReference type="RefSeq" id="WP_245974043.1">
    <property type="nucleotide sequence ID" value="NZ_QTTT01000001.1"/>
</dbReference>
<dbReference type="EMBL" id="QTTT01000001">
    <property type="protein sequence ID" value="REE95692.1"/>
    <property type="molecule type" value="Genomic_DNA"/>
</dbReference>
<proteinExistence type="predicted"/>
<gene>
    <name evidence="2" type="ORF">DFJ69_1101</name>
</gene>
<comment type="caution">
    <text evidence="2">The sequence shown here is derived from an EMBL/GenBank/DDBJ whole genome shotgun (WGS) entry which is preliminary data.</text>
</comment>
<protein>
    <submittedName>
        <fullName evidence="2">Uncharacterized protein</fullName>
    </submittedName>
</protein>